<accession>A0A919T7B0</accession>
<name>A0A919T7B0_9ACTN</name>
<keyword evidence="3" id="KW-1185">Reference proteome</keyword>
<evidence type="ECO:0000313" key="2">
    <source>
        <dbReference type="EMBL" id="GIM90714.1"/>
    </source>
</evidence>
<keyword evidence="1" id="KW-1133">Transmembrane helix</keyword>
<keyword evidence="1" id="KW-0812">Transmembrane</keyword>
<evidence type="ECO:0008006" key="4">
    <source>
        <dbReference type="Google" id="ProtNLM"/>
    </source>
</evidence>
<feature type="transmembrane region" description="Helical" evidence="1">
    <location>
        <begin position="69"/>
        <end position="94"/>
    </location>
</feature>
<sequence length="291" mass="31809">MSTWERVSEFAERVPPGVWVVVLVAANLVATLVTWSSARRRMRRAGERAADPHLVGGDAARKRDAALTVAALIPAGLCWAMVLAGSFHGLIAFGRDVLGWHDGWEYLVPGTLDGVSVTFAFLAFRAVRMRKAPDRCYRVVWGAAVASATVNFAYEYTHSGHNLIAGGYLALLSLFGMVMLHEFLAQFEEGAAYVKRSNPRFGARWIAWPTNTFCAAVAWRNYPPAEGMPATVLNAIANLNRVRALKRAVREAKIINRHQEALAAARRHEELQAAQAGLETAVDAAEGREGV</sequence>
<dbReference type="Pfam" id="PF10935">
    <property type="entry name" value="DUF2637"/>
    <property type="match status" value="1"/>
</dbReference>
<protein>
    <recommendedName>
        <fullName evidence="4">DUF2637 domain-containing protein</fullName>
    </recommendedName>
</protein>
<evidence type="ECO:0000313" key="3">
    <source>
        <dbReference type="Proteomes" id="UP000677082"/>
    </source>
</evidence>
<proteinExistence type="predicted"/>
<reference evidence="2 3" key="1">
    <citation type="submission" date="2021-03" db="EMBL/GenBank/DDBJ databases">
        <title>Whole genome shotgun sequence of Actinoplanes toevensis NBRC 105298.</title>
        <authorList>
            <person name="Komaki H."/>
            <person name="Tamura T."/>
        </authorList>
    </citation>
    <scope>NUCLEOTIDE SEQUENCE [LARGE SCALE GENOMIC DNA]</scope>
    <source>
        <strain evidence="2 3">NBRC 105298</strain>
    </source>
</reference>
<evidence type="ECO:0000256" key="1">
    <source>
        <dbReference type="SAM" id="Phobius"/>
    </source>
</evidence>
<gene>
    <name evidence="2" type="ORF">Ato02nite_025070</name>
</gene>
<keyword evidence="1" id="KW-0472">Membrane</keyword>
<comment type="caution">
    <text evidence="2">The sequence shown here is derived from an EMBL/GenBank/DDBJ whole genome shotgun (WGS) entry which is preliminary data.</text>
</comment>
<organism evidence="2 3">
    <name type="scientific">Paractinoplanes toevensis</name>
    <dbReference type="NCBI Taxonomy" id="571911"/>
    <lineage>
        <taxon>Bacteria</taxon>
        <taxon>Bacillati</taxon>
        <taxon>Actinomycetota</taxon>
        <taxon>Actinomycetes</taxon>
        <taxon>Micromonosporales</taxon>
        <taxon>Micromonosporaceae</taxon>
        <taxon>Paractinoplanes</taxon>
    </lineage>
</organism>
<feature type="transmembrane region" description="Helical" evidence="1">
    <location>
        <begin position="106"/>
        <end position="124"/>
    </location>
</feature>
<dbReference type="EMBL" id="BOQN01000036">
    <property type="protein sequence ID" value="GIM90714.1"/>
    <property type="molecule type" value="Genomic_DNA"/>
</dbReference>
<feature type="transmembrane region" description="Helical" evidence="1">
    <location>
        <begin position="160"/>
        <end position="180"/>
    </location>
</feature>
<dbReference type="InterPro" id="IPR021235">
    <property type="entry name" value="DUF2637"/>
</dbReference>
<feature type="transmembrane region" description="Helical" evidence="1">
    <location>
        <begin position="136"/>
        <end position="154"/>
    </location>
</feature>
<feature type="transmembrane region" description="Helical" evidence="1">
    <location>
        <begin position="18"/>
        <end position="38"/>
    </location>
</feature>
<dbReference type="AlphaFoldDB" id="A0A919T7B0"/>
<dbReference type="Proteomes" id="UP000677082">
    <property type="component" value="Unassembled WGS sequence"/>
</dbReference>
<dbReference type="RefSeq" id="WP_213006644.1">
    <property type="nucleotide sequence ID" value="NZ_BOQN01000036.1"/>
</dbReference>